<keyword evidence="1" id="KW-0812">Transmembrane</keyword>
<dbReference type="EMBL" id="CP097770">
    <property type="protein sequence ID" value="UZP76578.1"/>
    <property type="molecule type" value="Genomic_DNA"/>
</dbReference>
<accession>A0AAE9PVV4</accession>
<keyword evidence="1" id="KW-1133">Transmembrane helix</keyword>
<reference evidence="2" key="1">
    <citation type="submission" date="2022-11" db="EMBL/GenBank/DDBJ databases">
        <authorList>
            <person name="Vasilchenko N.G."/>
            <person name="Prazdnova E.V."/>
            <person name="Gorovtsov A.V."/>
            <person name="Chistyakov V.A."/>
            <person name="Pak M.L."/>
        </authorList>
    </citation>
    <scope>NUCLEOTIDE SEQUENCE</scope>
    <source>
        <strain evidence="2">R 4.5</strain>
    </source>
</reference>
<organism evidence="2">
    <name type="scientific">Paenibacillus polymyxa</name>
    <name type="common">Bacillus polymyxa</name>
    <dbReference type="NCBI Taxonomy" id="1406"/>
    <lineage>
        <taxon>Bacteria</taxon>
        <taxon>Bacillati</taxon>
        <taxon>Bacillota</taxon>
        <taxon>Bacilli</taxon>
        <taxon>Bacillales</taxon>
        <taxon>Paenibacillaceae</taxon>
        <taxon>Paenibacillus</taxon>
    </lineage>
</organism>
<sequence>MVRVTLLSDTTIDNVLPILEYGLNPIVLASFNLFAFPYLEAILYLFLHSTSPIKKSGERQ</sequence>
<feature type="transmembrane region" description="Helical" evidence="1">
    <location>
        <begin position="26"/>
        <end position="47"/>
    </location>
</feature>
<keyword evidence="1" id="KW-0472">Membrane</keyword>
<dbReference type="AlphaFoldDB" id="A0AAE9PVV4"/>
<proteinExistence type="predicted"/>
<gene>
    <name evidence="2" type="ORF">MF626_06210</name>
</gene>
<name>A0AAE9PVV4_PAEPO</name>
<protein>
    <submittedName>
        <fullName evidence="2">Uncharacterized protein</fullName>
    </submittedName>
</protein>
<evidence type="ECO:0000256" key="1">
    <source>
        <dbReference type="SAM" id="Phobius"/>
    </source>
</evidence>
<evidence type="ECO:0000313" key="2">
    <source>
        <dbReference type="EMBL" id="UZP76578.1"/>
    </source>
</evidence>